<keyword evidence="3" id="KW-1185">Reference proteome</keyword>
<dbReference type="Proteomes" id="UP001055247">
    <property type="component" value="Unassembled WGS sequence"/>
</dbReference>
<sequence>MRKIAALALVLSLLAGPALGEGGCDASVRQAQDQARRSYIQSRAAMADSMFSRRSGSFKDMSCMEKLFSLGNQNLDIFFQPPSMQSLLQSVMTMACQAGSQYINQALGSFMGQVGGGGGGIGNILGGVAGGGGGIGSLLSGGSMSGITGGGLNLRMGTGPGDGGLSSVNMLQYSGLGGGYGGTGSATGGYRDLLR</sequence>
<dbReference type="AlphaFoldDB" id="A0AAV4ZHJ6"/>
<comment type="caution">
    <text evidence="2">The sequence shown here is derived from an EMBL/GenBank/DDBJ whole genome shotgun (WGS) entry which is preliminary data.</text>
</comment>
<dbReference type="EMBL" id="BPQO01000004">
    <property type="protein sequence ID" value="GJD87658.1"/>
    <property type="molecule type" value="Genomic_DNA"/>
</dbReference>
<protein>
    <submittedName>
        <fullName evidence="2">Uncharacterized protein</fullName>
    </submittedName>
</protein>
<gene>
    <name evidence="2" type="ORF">BHAOGJBA_1163</name>
</gene>
<evidence type="ECO:0000256" key="1">
    <source>
        <dbReference type="SAM" id="SignalP"/>
    </source>
</evidence>
<organism evidence="2 3">
    <name type="scientific">Methylobacterium hispanicum</name>
    <dbReference type="NCBI Taxonomy" id="270350"/>
    <lineage>
        <taxon>Bacteria</taxon>
        <taxon>Pseudomonadati</taxon>
        <taxon>Pseudomonadota</taxon>
        <taxon>Alphaproteobacteria</taxon>
        <taxon>Hyphomicrobiales</taxon>
        <taxon>Methylobacteriaceae</taxon>
        <taxon>Methylobacterium</taxon>
    </lineage>
</organism>
<evidence type="ECO:0000313" key="3">
    <source>
        <dbReference type="Proteomes" id="UP001055247"/>
    </source>
</evidence>
<evidence type="ECO:0000313" key="2">
    <source>
        <dbReference type="EMBL" id="GJD87658.1"/>
    </source>
</evidence>
<reference evidence="2" key="1">
    <citation type="journal article" date="2016" name="Front. Microbiol.">
        <title>Genome Sequence of the Piezophilic, Mesophilic Sulfate-Reducing Bacterium Desulfovibrio indicus J2T.</title>
        <authorList>
            <person name="Cao J."/>
            <person name="Maignien L."/>
            <person name="Shao Z."/>
            <person name="Alain K."/>
            <person name="Jebbar M."/>
        </authorList>
    </citation>
    <scope>NUCLEOTIDE SEQUENCE</scope>
    <source>
        <strain evidence="2">DSM 16372</strain>
    </source>
</reference>
<dbReference type="RefSeq" id="WP_238229655.1">
    <property type="nucleotide sequence ID" value="NZ_BPQO01000004.1"/>
</dbReference>
<accession>A0AAV4ZHJ6</accession>
<feature type="chain" id="PRO_5043966285" evidence="1">
    <location>
        <begin position="21"/>
        <end position="195"/>
    </location>
</feature>
<keyword evidence="1" id="KW-0732">Signal</keyword>
<feature type="signal peptide" evidence="1">
    <location>
        <begin position="1"/>
        <end position="20"/>
    </location>
</feature>
<reference evidence="2" key="2">
    <citation type="submission" date="2021-08" db="EMBL/GenBank/DDBJ databases">
        <authorList>
            <person name="Tani A."/>
            <person name="Ola A."/>
            <person name="Ogura Y."/>
            <person name="Katsura K."/>
            <person name="Hayashi T."/>
        </authorList>
    </citation>
    <scope>NUCLEOTIDE SEQUENCE</scope>
    <source>
        <strain evidence="2">DSM 16372</strain>
    </source>
</reference>
<name>A0AAV4ZHJ6_9HYPH</name>
<proteinExistence type="predicted"/>